<dbReference type="SUPFAM" id="SSF57184">
    <property type="entry name" value="Growth factor receptor domain"/>
    <property type="match status" value="1"/>
</dbReference>
<evidence type="ECO:0000256" key="8">
    <source>
        <dbReference type="ARBA" id="ARBA00023157"/>
    </source>
</evidence>
<feature type="domain" description="EGF-like" evidence="14">
    <location>
        <begin position="154"/>
        <end position="194"/>
    </location>
</feature>
<reference evidence="16" key="2">
    <citation type="submission" date="2011-06" db="UniProtKB">
        <authorList>
            <consortium name="Ensembl"/>
        </authorList>
    </citation>
    <scope>IDENTIFICATION</scope>
</reference>
<evidence type="ECO:0000313" key="16">
    <source>
        <dbReference type="Ensembl" id="ENSXETP00000011396"/>
    </source>
</evidence>
<dbReference type="CTD" id="80864"/>
<dbReference type="OrthoDB" id="155976at2759"/>
<dbReference type="FunFam" id="2.10.25.10:FF:000010">
    <property type="entry name" value="Pro-epidermal growth factor"/>
    <property type="match status" value="1"/>
</dbReference>
<keyword evidence="7 12" id="KW-0175">Coiled coil</keyword>
<dbReference type="InterPro" id="IPR000152">
    <property type="entry name" value="EGF-type_Asp/Asn_hydroxyl_site"/>
</dbReference>
<evidence type="ECO:0000256" key="11">
    <source>
        <dbReference type="PROSITE-ProRule" id="PRU00076"/>
    </source>
</evidence>
<dbReference type="PROSITE" id="PS00010">
    <property type="entry name" value="ASX_HYDROXYL"/>
    <property type="match status" value="1"/>
</dbReference>
<dbReference type="InterPro" id="IPR050969">
    <property type="entry name" value="Dev_Signal_Modulators"/>
</dbReference>
<dbReference type="PROSITE" id="PS50026">
    <property type="entry name" value="EGF_3"/>
    <property type="match status" value="2"/>
</dbReference>
<dbReference type="GeneTree" id="ENSGT00940000162975"/>
<dbReference type="SMART" id="SM00181">
    <property type="entry name" value="EGF"/>
    <property type="match status" value="2"/>
</dbReference>
<dbReference type="InterPro" id="IPR000742">
    <property type="entry name" value="EGF"/>
</dbReference>
<dbReference type="InterPro" id="IPR018097">
    <property type="entry name" value="EGF_Ca-bd_CS"/>
</dbReference>
<dbReference type="OMA" id="QPDQCEC"/>
<dbReference type="RefSeq" id="XP_012824046.1">
    <property type="nucleotide sequence ID" value="XM_012968592.3"/>
</dbReference>
<dbReference type="PANTHER" id="PTHR14949">
    <property type="entry name" value="EGF-LIKE-DOMAIN, MULTIPLE 7, 8"/>
    <property type="match status" value="1"/>
</dbReference>
<evidence type="ECO:0000256" key="3">
    <source>
        <dbReference type="ARBA" id="ARBA00022536"/>
    </source>
</evidence>
<sequence>MYMLLKKRHFIQQYYTGTLTMFHWALIVIIVGVTTQAKASRDNRGVCSRQVERVPVLYNETFIQPKYQPYLTTCQGYRACSKYRTVYTVSVRQMKKELLRVKSVCCPGWKKKEPTSEDCEEALCHKPCQNGGTCVKPNMCRCPAGWGGRYCHVDIDECRRPSKPCPQLCINTRGSYRCECQPGFTLGEDGKSCTENKAPSQLPAQQAEDASHRLSNEIQELRNLVETLEQRLDSTLSAVQRLFPVKLSEIHSDQVHEFWERIQSLDRMDSFSDQLMYMEEKMGECSCRSNEIEMAVNLKR</sequence>
<dbReference type="Proteomes" id="UP000008143">
    <property type="component" value="Chromosome 8"/>
</dbReference>
<dbReference type="Pfam" id="PF07645">
    <property type="entry name" value="EGF_CA"/>
    <property type="match status" value="1"/>
</dbReference>
<evidence type="ECO:0000256" key="13">
    <source>
        <dbReference type="SAM" id="Phobius"/>
    </source>
</evidence>
<evidence type="ECO:0000256" key="7">
    <source>
        <dbReference type="ARBA" id="ARBA00023054"/>
    </source>
</evidence>
<dbReference type="PROSITE" id="PS51041">
    <property type="entry name" value="EMI"/>
    <property type="match status" value="1"/>
</dbReference>
<evidence type="ECO:0000256" key="2">
    <source>
        <dbReference type="ARBA" id="ARBA00022525"/>
    </source>
</evidence>
<dbReference type="InterPro" id="IPR001881">
    <property type="entry name" value="EGF-like_Ca-bd_dom"/>
</dbReference>
<evidence type="ECO:0000256" key="10">
    <source>
        <dbReference type="ARBA" id="ARBA00068658"/>
    </source>
</evidence>
<feature type="disulfide bond" evidence="11">
    <location>
        <begin position="142"/>
        <end position="151"/>
    </location>
</feature>
<proteinExistence type="predicted"/>
<dbReference type="RefSeq" id="XP_012824047.1">
    <property type="nucleotide sequence ID" value="XM_012968593.3"/>
</dbReference>
<dbReference type="PANTHER" id="PTHR14949:SF56">
    <property type="entry name" value="EGF-LIKE-DOMAIN, MULTIPLE 7"/>
    <property type="match status" value="1"/>
</dbReference>
<keyword evidence="13" id="KW-0812">Transmembrane</keyword>
<evidence type="ECO:0000256" key="1">
    <source>
        <dbReference type="ARBA" id="ARBA00004613"/>
    </source>
</evidence>
<dbReference type="InterPro" id="IPR009030">
    <property type="entry name" value="Growth_fac_rcpt_cys_sf"/>
</dbReference>
<evidence type="ECO:0000313" key="20">
    <source>
        <dbReference type="RefSeq" id="XP_012824047.1"/>
    </source>
</evidence>
<keyword evidence="9" id="KW-0325">Glycoprotein</keyword>
<feature type="transmembrane region" description="Helical" evidence="13">
    <location>
        <begin position="12"/>
        <end position="33"/>
    </location>
</feature>
<evidence type="ECO:0000259" key="15">
    <source>
        <dbReference type="PROSITE" id="PS51041"/>
    </source>
</evidence>
<dbReference type="Bgee" id="ENSXETG00000005220">
    <property type="expression patterns" value="Expressed in heart and 13 other cell types or tissues"/>
</dbReference>
<evidence type="ECO:0000259" key="14">
    <source>
        <dbReference type="PROSITE" id="PS50026"/>
    </source>
</evidence>
<keyword evidence="6" id="KW-0106">Calcium</keyword>
<evidence type="ECO:0000256" key="12">
    <source>
        <dbReference type="SAM" id="Coils"/>
    </source>
</evidence>
<dbReference type="SMART" id="SM00179">
    <property type="entry name" value="EGF_CA"/>
    <property type="match status" value="1"/>
</dbReference>
<feature type="coiled-coil region" evidence="12">
    <location>
        <begin position="204"/>
        <end position="238"/>
    </location>
</feature>
<dbReference type="Ensembl" id="ENSXETT00000011396">
    <property type="protein sequence ID" value="ENSXETP00000011396"/>
    <property type="gene ID" value="ENSXETG00000005220"/>
</dbReference>
<dbReference type="PROSITE" id="PS01187">
    <property type="entry name" value="EGF_CA"/>
    <property type="match status" value="1"/>
</dbReference>
<dbReference type="Pfam" id="PF07546">
    <property type="entry name" value="EMI"/>
    <property type="match status" value="1"/>
</dbReference>
<feature type="domain" description="EMI" evidence="15">
    <location>
        <begin position="43"/>
        <end position="121"/>
    </location>
</feature>
<reference evidence="16" key="1">
    <citation type="journal article" date="2010" name="Science">
        <title>The genome of the Western clawed frog Xenopus tropicalis.</title>
        <authorList>
            <person name="Hellsten U."/>
            <person name="Harland R.M."/>
            <person name="Gilchrist M.J."/>
            <person name="Hendrix D."/>
            <person name="Jurka J."/>
            <person name="Kapitonov V."/>
            <person name="Ovcharenko I."/>
            <person name="Putnam N.H."/>
            <person name="Shu S."/>
            <person name="Taher L."/>
            <person name="Blitz I.L."/>
            <person name="Blumberg B."/>
            <person name="Dichmann D.S."/>
            <person name="Dubchak I."/>
            <person name="Amaya E."/>
            <person name="Detter J.C."/>
            <person name="Fletcher R."/>
            <person name="Gerhard D.S."/>
            <person name="Goodstein D."/>
            <person name="Graves T."/>
            <person name="Grigoriev I.V."/>
            <person name="Grimwood J."/>
            <person name="Kawashima T."/>
            <person name="Lindquist E."/>
            <person name="Lucas S.M."/>
            <person name="Mead P.E."/>
            <person name="Mitros T."/>
            <person name="Ogino H."/>
            <person name="Ohta Y."/>
            <person name="Poliakov A.V."/>
            <person name="Pollet N."/>
            <person name="Robert J."/>
            <person name="Salamov A."/>
            <person name="Sater A.K."/>
            <person name="Schmutz J."/>
            <person name="Terry A."/>
            <person name="Vize P.D."/>
            <person name="Warren W.C."/>
            <person name="Wells D."/>
            <person name="Wills A."/>
            <person name="Wilson R.K."/>
            <person name="Zimmerman L.B."/>
            <person name="Zorn A.M."/>
            <person name="Grainger R."/>
            <person name="Grammer T."/>
            <person name="Khokha M.K."/>
            <person name="Richardson P.M."/>
            <person name="Rokhsar D.S."/>
        </authorList>
    </citation>
    <scope>NUCLEOTIDE SEQUENCE [LARGE SCALE GENOMIC DNA]</scope>
    <source>
        <strain evidence="16">Nigerian</strain>
    </source>
</reference>
<gene>
    <name evidence="16 18 19 20 21" type="primary">egfl8</name>
    <name evidence="18 19 20" type="synonym">ng3</name>
    <name evidence="18 19 20" type="synonym">ppt2</name>
</gene>
<dbReference type="CDD" id="cd00054">
    <property type="entry name" value="EGF_CA"/>
    <property type="match status" value="1"/>
</dbReference>
<keyword evidence="17" id="KW-1185">Reference proteome</keyword>
<evidence type="ECO:0000313" key="17">
    <source>
        <dbReference type="Proteomes" id="UP000008143"/>
    </source>
</evidence>
<dbReference type="InterPro" id="IPR013032">
    <property type="entry name" value="EGF-like_CS"/>
</dbReference>
<dbReference type="SUPFAM" id="SSF57196">
    <property type="entry name" value="EGF/Laminin"/>
    <property type="match status" value="1"/>
</dbReference>
<dbReference type="Pfam" id="PF12661">
    <property type="entry name" value="hEGF"/>
    <property type="match status" value="1"/>
</dbReference>
<evidence type="ECO:0000313" key="18">
    <source>
        <dbReference type="RefSeq" id="XP_012824045.1"/>
    </source>
</evidence>
<keyword evidence="4" id="KW-0732">Signal</keyword>
<evidence type="ECO:0000313" key="21">
    <source>
        <dbReference type="Xenbase" id="XB-GENE-478327"/>
    </source>
</evidence>
<name>A0A803KKL3_XENTR</name>
<keyword evidence="5" id="KW-0677">Repeat</keyword>
<dbReference type="PROSITE" id="PS00022">
    <property type="entry name" value="EGF_1"/>
    <property type="match status" value="1"/>
</dbReference>
<dbReference type="GeneID" id="779640"/>
<protein>
    <recommendedName>
        <fullName evidence="10">Epidermal growth factor-like protein 8</fullName>
    </recommendedName>
</protein>
<dbReference type="Xenbase" id="XB-GENE-478327">
    <property type="gene designation" value="egfl8"/>
</dbReference>
<comment type="subcellular location">
    <subcellularLocation>
        <location evidence="1">Secreted</location>
    </subcellularLocation>
</comment>
<dbReference type="AGR" id="Xenbase:XB-GENE-478327"/>
<dbReference type="InterPro" id="IPR011489">
    <property type="entry name" value="EMI_domain"/>
</dbReference>
<dbReference type="AlphaFoldDB" id="A0A803KKL3"/>
<evidence type="ECO:0000256" key="6">
    <source>
        <dbReference type="ARBA" id="ARBA00022837"/>
    </source>
</evidence>
<keyword evidence="13" id="KW-0472">Membrane</keyword>
<dbReference type="RefSeq" id="XP_012824045.1">
    <property type="nucleotide sequence ID" value="XM_012968591.3"/>
</dbReference>
<keyword evidence="8 11" id="KW-1015">Disulfide bond</keyword>
<dbReference type="GO" id="GO:0005576">
    <property type="term" value="C:extracellular region"/>
    <property type="evidence" value="ECO:0007669"/>
    <property type="project" value="UniProtKB-SubCell"/>
</dbReference>
<dbReference type="PROSITE" id="PS01186">
    <property type="entry name" value="EGF_2"/>
    <property type="match status" value="2"/>
</dbReference>
<evidence type="ECO:0000256" key="5">
    <source>
        <dbReference type="ARBA" id="ARBA00022737"/>
    </source>
</evidence>
<keyword evidence="2" id="KW-0964">Secreted</keyword>
<evidence type="ECO:0000313" key="19">
    <source>
        <dbReference type="RefSeq" id="XP_012824046.1"/>
    </source>
</evidence>
<dbReference type="Gene3D" id="2.10.25.10">
    <property type="entry name" value="Laminin"/>
    <property type="match status" value="2"/>
</dbReference>
<feature type="domain" description="EGF-like" evidence="14">
    <location>
        <begin position="120"/>
        <end position="152"/>
    </location>
</feature>
<dbReference type="FunFam" id="2.10.25.10:FF:000394">
    <property type="entry name" value="Epidermal growth factor-like protein 8"/>
    <property type="match status" value="1"/>
</dbReference>
<keyword evidence="13" id="KW-1133">Transmembrane helix</keyword>
<keyword evidence="3 11" id="KW-0245">EGF-like domain</keyword>
<accession>A0A803KKL3</accession>
<evidence type="ECO:0000256" key="9">
    <source>
        <dbReference type="ARBA" id="ARBA00023180"/>
    </source>
</evidence>
<evidence type="ECO:0000256" key="4">
    <source>
        <dbReference type="ARBA" id="ARBA00022729"/>
    </source>
</evidence>
<organism evidence="16">
    <name type="scientific">Xenopus tropicalis</name>
    <name type="common">Western clawed frog</name>
    <name type="synonym">Silurana tropicalis</name>
    <dbReference type="NCBI Taxonomy" id="8364"/>
    <lineage>
        <taxon>Eukaryota</taxon>
        <taxon>Metazoa</taxon>
        <taxon>Chordata</taxon>
        <taxon>Craniata</taxon>
        <taxon>Vertebrata</taxon>
        <taxon>Euteleostomi</taxon>
        <taxon>Amphibia</taxon>
        <taxon>Batrachia</taxon>
        <taxon>Anura</taxon>
        <taxon>Pipoidea</taxon>
        <taxon>Pipidae</taxon>
        <taxon>Xenopodinae</taxon>
        <taxon>Xenopus</taxon>
        <taxon>Silurana</taxon>
    </lineage>
</organism>
<feature type="disulfide bond" evidence="11">
    <location>
        <begin position="124"/>
        <end position="134"/>
    </location>
</feature>
<dbReference type="GO" id="GO:0005509">
    <property type="term" value="F:calcium ion binding"/>
    <property type="evidence" value="ECO:0007669"/>
    <property type="project" value="InterPro"/>
</dbReference>
<comment type="caution">
    <text evidence="11">Lacks conserved residue(s) required for the propagation of feature annotation.</text>
</comment>
<reference evidence="18 19" key="3">
    <citation type="submission" date="2025-04" db="UniProtKB">
        <authorList>
            <consortium name="RefSeq"/>
        </authorList>
    </citation>
    <scope>IDENTIFICATION</scope>
    <source>
        <strain evidence="18 19">Nigerian</strain>
        <tissue evidence="18 19">Liver and blood</tissue>
    </source>
</reference>
<dbReference type="InterPro" id="IPR049883">
    <property type="entry name" value="NOTCH1_EGF-like"/>
</dbReference>